<dbReference type="Gene3D" id="1.20.5.260">
    <property type="entry name" value="Cytochrome b-c1 complex subunit 9"/>
    <property type="match status" value="1"/>
</dbReference>
<keyword evidence="4" id="KW-0679">Respiratory chain</keyword>
<keyword evidence="6" id="KW-0999">Mitochondrion inner membrane</keyword>
<evidence type="ECO:0000256" key="9">
    <source>
        <dbReference type="ARBA" id="ARBA00023128"/>
    </source>
</evidence>
<evidence type="ECO:0000256" key="4">
    <source>
        <dbReference type="ARBA" id="ARBA00022660"/>
    </source>
</evidence>
<evidence type="ECO:0000256" key="1">
    <source>
        <dbReference type="ARBA" id="ARBA00004434"/>
    </source>
</evidence>
<evidence type="ECO:0000256" key="13">
    <source>
        <dbReference type="SAM" id="Phobius"/>
    </source>
</evidence>
<keyword evidence="7" id="KW-0249">Electron transport</keyword>
<proteinExistence type="inferred from homology"/>
<dbReference type="GO" id="GO:0045275">
    <property type="term" value="C:respiratory chain complex III"/>
    <property type="evidence" value="ECO:0007669"/>
    <property type="project" value="InterPro"/>
</dbReference>
<evidence type="ECO:0000256" key="11">
    <source>
        <dbReference type="ARBA" id="ARBA00068509"/>
    </source>
</evidence>
<keyword evidence="14" id="KW-1185">Reference proteome</keyword>
<keyword evidence="9" id="KW-0496">Mitochondrion</keyword>
<dbReference type="WBParaSite" id="sdigi.contig182.g5783.t1">
    <property type="protein sequence ID" value="sdigi.contig182.g5783.t1"/>
    <property type="gene ID" value="sdigi.contig182.g5783"/>
</dbReference>
<keyword evidence="5 13" id="KW-0812">Transmembrane</keyword>
<evidence type="ECO:0000256" key="6">
    <source>
        <dbReference type="ARBA" id="ARBA00022792"/>
    </source>
</evidence>
<reference evidence="15" key="1">
    <citation type="submission" date="2022-11" db="UniProtKB">
        <authorList>
            <consortium name="WormBaseParasite"/>
        </authorList>
    </citation>
    <scope>IDENTIFICATION</scope>
</reference>
<evidence type="ECO:0000256" key="5">
    <source>
        <dbReference type="ARBA" id="ARBA00022692"/>
    </source>
</evidence>
<dbReference type="FunFam" id="1.20.5.260:FF:000001">
    <property type="entry name" value="Cytochrome b-c1 complex subunit 9"/>
    <property type="match status" value="1"/>
</dbReference>
<dbReference type="GO" id="GO:0006122">
    <property type="term" value="P:mitochondrial electron transport, ubiquinol to cytochrome c"/>
    <property type="evidence" value="ECO:0007669"/>
    <property type="project" value="InterPro"/>
</dbReference>
<evidence type="ECO:0000313" key="15">
    <source>
        <dbReference type="WBParaSite" id="sdigi.contig182.g5783.t1"/>
    </source>
</evidence>
<keyword evidence="10 13" id="KW-0472">Membrane</keyword>
<dbReference type="AlphaFoldDB" id="A0A915PI11"/>
<evidence type="ECO:0000256" key="12">
    <source>
        <dbReference type="ARBA" id="ARBA00076299"/>
    </source>
</evidence>
<dbReference type="Pfam" id="PF05365">
    <property type="entry name" value="UCR_UQCRX_QCR9"/>
    <property type="match status" value="1"/>
</dbReference>
<accession>A0A915PI11</accession>
<comment type="subcellular location">
    <subcellularLocation>
        <location evidence="1">Mitochondrion inner membrane</location>
        <topology evidence="1">Single-pass membrane protein</topology>
    </subcellularLocation>
</comment>
<organism evidence="14 15">
    <name type="scientific">Setaria digitata</name>
    <dbReference type="NCBI Taxonomy" id="48799"/>
    <lineage>
        <taxon>Eukaryota</taxon>
        <taxon>Metazoa</taxon>
        <taxon>Ecdysozoa</taxon>
        <taxon>Nematoda</taxon>
        <taxon>Chromadorea</taxon>
        <taxon>Rhabditida</taxon>
        <taxon>Spirurina</taxon>
        <taxon>Spiruromorpha</taxon>
        <taxon>Filarioidea</taxon>
        <taxon>Setariidae</taxon>
        <taxon>Setaria</taxon>
    </lineage>
</organism>
<evidence type="ECO:0000256" key="2">
    <source>
        <dbReference type="ARBA" id="ARBA00007856"/>
    </source>
</evidence>
<evidence type="ECO:0000256" key="8">
    <source>
        <dbReference type="ARBA" id="ARBA00022989"/>
    </source>
</evidence>
<dbReference type="PANTHER" id="PTHR12980">
    <property type="entry name" value="UBIQUINOL-CYTOCHROME C REDUCTASE COMPLEX, SUBUNIT X"/>
    <property type="match status" value="1"/>
</dbReference>
<evidence type="ECO:0000313" key="14">
    <source>
        <dbReference type="Proteomes" id="UP000887581"/>
    </source>
</evidence>
<dbReference type="GO" id="GO:0005743">
    <property type="term" value="C:mitochondrial inner membrane"/>
    <property type="evidence" value="ECO:0007669"/>
    <property type="project" value="UniProtKB-SubCell"/>
</dbReference>
<protein>
    <recommendedName>
        <fullName evidence="11">Cytochrome b-c1 complex subunit 9</fullName>
    </recommendedName>
    <alternativeName>
        <fullName evidence="12">Complex III subunit X</fullName>
    </alternativeName>
</protein>
<dbReference type="PANTHER" id="PTHR12980:SF0">
    <property type="entry name" value="CYTOCHROME B-C1 COMPLEX SUBUNIT 9"/>
    <property type="match status" value="1"/>
</dbReference>
<dbReference type="InterPro" id="IPR036656">
    <property type="entry name" value="QCR9_sf"/>
</dbReference>
<keyword evidence="8 13" id="KW-1133">Transmembrane helix</keyword>
<keyword evidence="3" id="KW-0813">Transport</keyword>
<evidence type="ECO:0000256" key="3">
    <source>
        <dbReference type="ARBA" id="ARBA00022448"/>
    </source>
</evidence>
<dbReference type="SUPFAM" id="SSF81514">
    <property type="entry name" value="Subunit X (non-heme 7 kDa protein) of cytochrome bc1 complex (Ubiquinol-cytochrome c reductase)"/>
    <property type="match status" value="1"/>
</dbReference>
<dbReference type="Proteomes" id="UP000887581">
    <property type="component" value="Unplaced"/>
</dbReference>
<evidence type="ECO:0000256" key="7">
    <source>
        <dbReference type="ARBA" id="ARBA00022982"/>
    </source>
</evidence>
<dbReference type="InterPro" id="IPR008027">
    <property type="entry name" value="QCR9"/>
</dbReference>
<sequence length="92" mass="10349">MIQGGIMGISLTGTKLKAKWIFCCDCLMAFARYAYRLITKRFSTLFLALTVGAIAADLAIDKGGDYLFDRYNEGKLWKDIKDKYVDDMAFTG</sequence>
<comment type="similarity">
    <text evidence="2">Belongs to the UQCR10/QCR9 family.</text>
</comment>
<name>A0A915PI11_9BILA</name>
<feature type="transmembrane region" description="Helical" evidence="13">
    <location>
        <begin position="42"/>
        <end position="60"/>
    </location>
</feature>
<evidence type="ECO:0000256" key="10">
    <source>
        <dbReference type="ARBA" id="ARBA00023136"/>
    </source>
</evidence>